<sequence length="159" mass="17556">MPATKCGPERTLQCMGVCCTWLFGDGGLIRRIDFCCLCMRRGRIIQAWSHFCGTVFVSPSACPCDSLSRFPSLAWTTARLQRETLATFTPRIAAGTGHLYAPLRSSIPTLSILARCWRPHARCVDRRGCFVNRSSATSRIELALLLPPLSLSHSLAVAR</sequence>
<evidence type="ECO:0000313" key="2">
    <source>
        <dbReference type="Proteomes" id="UP000800094"/>
    </source>
</evidence>
<organism evidence="1 2">
    <name type="scientific">Trematosphaeria pertusa</name>
    <dbReference type="NCBI Taxonomy" id="390896"/>
    <lineage>
        <taxon>Eukaryota</taxon>
        <taxon>Fungi</taxon>
        <taxon>Dikarya</taxon>
        <taxon>Ascomycota</taxon>
        <taxon>Pezizomycotina</taxon>
        <taxon>Dothideomycetes</taxon>
        <taxon>Pleosporomycetidae</taxon>
        <taxon>Pleosporales</taxon>
        <taxon>Massarineae</taxon>
        <taxon>Trematosphaeriaceae</taxon>
        <taxon>Trematosphaeria</taxon>
    </lineage>
</organism>
<dbReference type="EMBL" id="ML987189">
    <property type="protein sequence ID" value="KAF2255902.1"/>
    <property type="molecule type" value="Genomic_DNA"/>
</dbReference>
<dbReference type="GeneID" id="54572767"/>
<keyword evidence="2" id="KW-1185">Reference proteome</keyword>
<accession>A0A6A6J152</accession>
<name>A0A6A6J152_9PLEO</name>
<dbReference type="AlphaFoldDB" id="A0A6A6J152"/>
<proteinExistence type="predicted"/>
<dbReference type="RefSeq" id="XP_033690906.1">
    <property type="nucleotide sequence ID" value="XM_033819437.1"/>
</dbReference>
<gene>
    <name evidence="1" type="ORF">BU26DRAFT_11427</name>
</gene>
<dbReference type="Proteomes" id="UP000800094">
    <property type="component" value="Unassembled WGS sequence"/>
</dbReference>
<evidence type="ECO:0000313" key="1">
    <source>
        <dbReference type="EMBL" id="KAF2255902.1"/>
    </source>
</evidence>
<protein>
    <submittedName>
        <fullName evidence="1">Uncharacterized protein</fullName>
    </submittedName>
</protein>
<reference evidence="1" key="1">
    <citation type="journal article" date="2020" name="Stud. Mycol.">
        <title>101 Dothideomycetes genomes: a test case for predicting lifestyles and emergence of pathogens.</title>
        <authorList>
            <person name="Haridas S."/>
            <person name="Albert R."/>
            <person name="Binder M."/>
            <person name="Bloem J."/>
            <person name="Labutti K."/>
            <person name="Salamov A."/>
            <person name="Andreopoulos B."/>
            <person name="Baker S."/>
            <person name="Barry K."/>
            <person name="Bills G."/>
            <person name="Bluhm B."/>
            <person name="Cannon C."/>
            <person name="Castanera R."/>
            <person name="Culley D."/>
            <person name="Daum C."/>
            <person name="Ezra D."/>
            <person name="Gonzalez J."/>
            <person name="Henrissat B."/>
            <person name="Kuo A."/>
            <person name="Liang C."/>
            <person name="Lipzen A."/>
            <person name="Lutzoni F."/>
            <person name="Magnuson J."/>
            <person name="Mondo S."/>
            <person name="Nolan M."/>
            <person name="Ohm R."/>
            <person name="Pangilinan J."/>
            <person name="Park H.-J."/>
            <person name="Ramirez L."/>
            <person name="Alfaro M."/>
            <person name="Sun H."/>
            <person name="Tritt A."/>
            <person name="Yoshinaga Y."/>
            <person name="Zwiers L.-H."/>
            <person name="Turgeon B."/>
            <person name="Goodwin S."/>
            <person name="Spatafora J."/>
            <person name="Crous P."/>
            <person name="Grigoriev I."/>
        </authorList>
    </citation>
    <scope>NUCLEOTIDE SEQUENCE</scope>
    <source>
        <strain evidence="1">CBS 122368</strain>
    </source>
</reference>